<feature type="domain" description="Amine oxidase" evidence="1">
    <location>
        <begin position="20"/>
        <end position="447"/>
    </location>
</feature>
<dbReference type="PANTHER" id="PTHR42923:SF3">
    <property type="entry name" value="PROTOPORPHYRINOGEN OXIDASE"/>
    <property type="match status" value="1"/>
</dbReference>
<dbReference type="GO" id="GO:0004729">
    <property type="term" value="F:oxygen-dependent protoporphyrinogen oxidase activity"/>
    <property type="evidence" value="ECO:0007669"/>
    <property type="project" value="UniProtKB-EC"/>
</dbReference>
<dbReference type="SUPFAM" id="SSF54373">
    <property type="entry name" value="FAD-linked reductases, C-terminal domain"/>
    <property type="match status" value="1"/>
</dbReference>
<proteinExistence type="predicted"/>
<protein>
    <submittedName>
        <fullName evidence="2">Protoporphyrinogen oxidase</fullName>
        <ecNumber evidence="2">1.3.3.4</ecNumber>
    </submittedName>
</protein>
<dbReference type="PANTHER" id="PTHR42923">
    <property type="entry name" value="PROTOPORPHYRINOGEN OXIDASE"/>
    <property type="match status" value="1"/>
</dbReference>
<evidence type="ECO:0000313" key="2">
    <source>
        <dbReference type="EMBL" id="BAN01248.1"/>
    </source>
</evidence>
<dbReference type="InterPro" id="IPR050464">
    <property type="entry name" value="Zeta_carotene_desat/Oxidored"/>
</dbReference>
<dbReference type="EMBL" id="AP012057">
    <property type="protein sequence ID" value="BAN01248.1"/>
    <property type="molecule type" value="Genomic_DNA"/>
</dbReference>
<dbReference type="RefSeq" id="WP_015440495.1">
    <property type="nucleotide sequence ID" value="NC_020520.1"/>
</dbReference>
<dbReference type="Pfam" id="PF01593">
    <property type="entry name" value="Amino_oxidase"/>
    <property type="match status" value="1"/>
</dbReference>
<dbReference type="InterPro" id="IPR036188">
    <property type="entry name" value="FAD/NAD-bd_sf"/>
</dbReference>
<name>A0A6C7E9G8_ILUCY</name>
<dbReference type="Gene3D" id="3.90.660.20">
    <property type="entry name" value="Protoporphyrinogen oxidase, mitochondrial, domain 2"/>
    <property type="match status" value="1"/>
</dbReference>
<evidence type="ECO:0000313" key="3">
    <source>
        <dbReference type="Proteomes" id="UP000011863"/>
    </source>
</evidence>
<sequence>MTDQRAGRVAVIGGGITGAAAAFEAASSAESVTLFEADDRVGGKMASTPFAGVAHVDAAADAFLARVPDAVALAAEVGIGDELVHPEKVGAAVWYDRMHDIPDGLVLGVPGNPFALARSGLLTWRGKARAALEPFLPRTSLAPDSIGAFVRARFGDEVHERLVDALVGSIYAADTDRFSLAEIPQLAALSSHRSLLLGARKIAAKNAGTASATAAPIFAAPAGGMPRLTDATVEAARQRGADVRLGASVTAEPDDSRWRVAGDVFDAVVIAAPPRTLVSTLPGADLGAAIESASADVVMVTLHVDDGEWPERFTGRSGYLVPKPVQRDVTAVSFGSQKWAHWTPPSGGQVLRVSVGRDGAPVLHLSDDEIVERVLADLDRHLGVAFSPLEVRITRWPGAFAQYRPHHRARVDDLRSHLPDGIFVAGAGYDGIGIPACIRSGRTNAEHAVRHARTLAS</sequence>
<dbReference type="Proteomes" id="UP000011863">
    <property type="component" value="Chromosome"/>
</dbReference>
<dbReference type="Gene3D" id="3.50.50.60">
    <property type="entry name" value="FAD/NAD(P)-binding domain"/>
    <property type="match status" value="1"/>
</dbReference>
<dbReference type="SUPFAM" id="SSF51905">
    <property type="entry name" value="FAD/NAD(P)-binding domain"/>
    <property type="match status" value="1"/>
</dbReference>
<dbReference type="Gene3D" id="1.10.3110.10">
    <property type="entry name" value="protoporphyrinogen ix oxidase, domain 3"/>
    <property type="match status" value="1"/>
</dbReference>
<dbReference type="EC" id="1.3.3.4" evidence="2"/>
<organism evidence="2 3">
    <name type="scientific">Ilumatobacter coccineus (strain NBRC 103263 / KCTC 29153 / YM16-304)</name>
    <dbReference type="NCBI Taxonomy" id="1313172"/>
    <lineage>
        <taxon>Bacteria</taxon>
        <taxon>Bacillati</taxon>
        <taxon>Actinomycetota</taxon>
        <taxon>Acidimicrobiia</taxon>
        <taxon>Acidimicrobiales</taxon>
        <taxon>Ilumatobacteraceae</taxon>
        <taxon>Ilumatobacter</taxon>
    </lineage>
</organism>
<reference evidence="2 3" key="1">
    <citation type="journal article" date="2013" name="Int. J. Syst. Evol. Microbiol.">
        <title>Ilumatobacter nonamiense sp. nov. and Ilumatobacter coccineum sp. nov., isolated from seashore sand.</title>
        <authorList>
            <person name="Matsumoto A."/>
            <person name="Kasai H."/>
            <person name="Matsuo Y."/>
            <person name="Shizuri Y."/>
            <person name="Ichikawa N."/>
            <person name="Fujita N."/>
            <person name="Omura S."/>
            <person name="Takahashi Y."/>
        </authorList>
    </citation>
    <scope>NUCLEOTIDE SEQUENCE [LARGE SCALE GENOMIC DNA]</scope>
    <source>
        <strain evidence="3">NBRC 103263 / KCTC 29153 / YM16-304</strain>
    </source>
</reference>
<dbReference type="InterPro" id="IPR002937">
    <property type="entry name" value="Amino_oxidase"/>
</dbReference>
<dbReference type="AlphaFoldDB" id="A0A6C7E9G8"/>
<keyword evidence="3" id="KW-1185">Reference proteome</keyword>
<dbReference type="KEGG" id="aym:YM304_09340"/>
<accession>A0A6C7E9G8</accession>
<evidence type="ECO:0000259" key="1">
    <source>
        <dbReference type="Pfam" id="PF01593"/>
    </source>
</evidence>
<keyword evidence="2" id="KW-0560">Oxidoreductase</keyword>
<gene>
    <name evidence="2" type="primary">hemY</name>
    <name evidence="2" type="ORF">YM304_09340</name>
</gene>
<dbReference type="OrthoDB" id="4496419at2"/>